<organism evidence="2 3">
    <name type="scientific">Kitasatospora misakiensis</name>
    <dbReference type="NCBI Taxonomy" id="67330"/>
    <lineage>
        <taxon>Bacteria</taxon>
        <taxon>Bacillati</taxon>
        <taxon>Actinomycetota</taxon>
        <taxon>Actinomycetes</taxon>
        <taxon>Kitasatosporales</taxon>
        <taxon>Streptomycetaceae</taxon>
        <taxon>Kitasatospora</taxon>
    </lineage>
</organism>
<dbReference type="Proteomes" id="UP001595975">
    <property type="component" value="Unassembled WGS sequence"/>
</dbReference>
<evidence type="ECO:0000313" key="2">
    <source>
        <dbReference type="EMBL" id="MFC5664261.1"/>
    </source>
</evidence>
<gene>
    <name evidence="2" type="ORF">ACFP3U_14860</name>
</gene>
<name>A0ABW0X708_9ACTN</name>
<proteinExistence type="predicted"/>
<keyword evidence="3" id="KW-1185">Reference proteome</keyword>
<keyword evidence="1" id="KW-0732">Signal</keyword>
<dbReference type="RefSeq" id="WP_380225962.1">
    <property type="nucleotide sequence ID" value="NZ_JBHSOF010000016.1"/>
</dbReference>
<evidence type="ECO:0000313" key="3">
    <source>
        <dbReference type="Proteomes" id="UP001595975"/>
    </source>
</evidence>
<reference evidence="3" key="1">
    <citation type="journal article" date="2019" name="Int. J. Syst. Evol. Microbiol.">
        <title>The Global Catalogue of Microorganisms (GCM) 10K type strain sequencing project: providing services to taxonomists for standard genome sequencing and annotation.</title>
        <authorList>
            <consortium name="The Broad Institute Genomics Platform"/>
            <consortium name="The Broad Institute Genome Sequencing Center for Infectious Disease"/>
            <person name="Wu L."/>
            <person name="Ma J."/>
        </authorList>
    </citation>
    <scope>NUCLEOTIDE SEQUENCE [LARGE SCALE GENOMIC DNA]</scope>
    <source>
        <strain evidence="3">CGMCC 4.1437</strain>
    </source>
</reference>
<comment type="caution">
    <text evidence="2">The sequence shown here is derived from an EMBL/GenBank/DDBJ whole genome shotgun (WGS) entry which is preliminary data.</text>
</comment>
<evidence type="ECO:0000256" key="1">
    <source>
        <dbReference type="SAM" id="SignalP"/>
    </source>
</evidence>
<protein>
    <recommendedName>
        <fullName evidence="4">Meckel syndrome type 1 protein</fullName>
    </recommendedName>
</protein>
<evidence type="ECO:0008006" key="4">
    <source>
        <dbReference type="Google" id="ProtNLM"/>
    </source>
</evidence>
<accession>A0ABW0X708</accession>
<dbReference type="EMBL" id="JBHSOF010000016">
    <property type="protein sequence ID" value="MFC5664261.1"/>
    <property type="molecule type" value="Genomic_DNA"/>
</dbReference>
<feature type="chain" id="PRO_5046989842" description="Meckel syndrome type 1 protein" evidence="1">
    <location>
        <begin position="29"/>
        <end position="256"/>
    </location>
</feature>
<feature type="signal peptide" evidence="1">
    <location>
        <begin position="1"/>
        <end position="28"/>
    </location>
</feature>
<sequence>MRSVQTRAARLAALAVPAALGLTLLTGAPGVARPAAAPGLDAAAQQAGVLGALAGVTQPAAELVALAAKSPDGKVPEADATRLKSAVGTAIDKLKAVLPAAAETPAVAPGLPVTPPVGTPGKPLVGAPAARAQAGPADLVATAVANLKKSVDELASPAGAAAPAAGAPAPGVGAPAVGAPAPGVGVPAVGAPAPGVGIPAVGGTVPAPAADAAAPAQKVVKDTVNLVAATVLGSGLPAPDLEGLPKLPALGATATN</sequence>